<feature type="non-terminal residue" evidence="1">
    <location>
        <position position="1"/>
    </location>
</feature>
<evidence type="ECO:0000313" key="1">
    <source>
        <dbReference type="EMBL" id="CAG8821237.1"/>
    </source>
</evidence>
<name>A0ABN7W834_GIGMA</name>
<reference evidence="1 2" key="1">
    <citation type="submission" date="2021-06" db="EMBL/GenBank/DDBJ databases">
        <authorList>
            <person name="Kallberg Y."/>
            <person name="Tangrot J."/>
            <person name="Rosling A."/>
        </authorList>
    </citation>
    <scope>NUCLEOTIDE SEQUENCE [LARGE SCALE GENOMIC DNA]</scope>
    <source>
        <strain evidence="1 2">120-4 pot B 10/14</strain>
    </source>
</reference>
<dbReference type="Proteomes" id="UP000789901">
    <property type="component" value="Unassembled WGS sequence"/>
</dbReference>
<keyword evidence="2" id="KW-1185">Reference proteome</keyword>
<dbReference type="PANTHER" id="PTHR46954">
    <property type="entry name" value="C2H2-TYPE DOMAIN-CONTAINING PROTEIN"/>
    <property type="match status" value="1"/>
</dbReference>
<comment type="caution">
    <text evidence="1">The sequence shown here is derived from an EMBL/GenBank/DDBJ whole genome shotgun (WGS) entry which is preliminary data.</text>
</comment>
<protein>
    <submittedName>
        <fullName evidence="1">24795_t:CDS:1</fullName>
    </submittedName>
</protein>
<dbReference type="PANTHER" id="PTHR46954:SF1">
    <property type="entry name" value="C2H2-TYPE DOMAIN-CONTAINING PROTEIN"/>
    <property type="match status" value="1"/>
</dbReference>
<accession>A0ABN7W834</accession>
<sequence>QKIKKLEDTEIDNIIRQYFTTLLKLQGYFQFAASSSRTQVSDSVIDNLSHIIIPLMVHHVEEIRSNALAQKKLAELKEIAEKNLKELENIYNITINIQLCKNLLTRILDLEYGFANKHRCKEAIKGARQFAQAFSNTSIIISQDDKAKMDLYVPAVSRMFHTLQSALEPVQVPDHNFVCRSNQKLILLVYLMIKPSEINDNLQTRQMAIFVKIQWSIGTSSITHVEDISSLSYCKLFRKFDLNYLNTYARSEQFKYNLVERNMFTLSGKLAGIILPINYFGNYLDSQGKIIDAELATQNFHYA</sequence>
<organism evidence="1 2">
    <name type="scientific">Gigaspora margarita</name>
    <dbReference type="NCBI Taxonomy" id="4874"/>
    <lineage>
        <taxon>Eukaryota</taxon>
        <taxon>Fungi</taxon>
        <taxon>Fungi incertae sedis</taxon>
        <taxon>Mucoromycota</taxon>
        <taxon>Glomeromycotina</taxon>
        <taxon>Glomeromycetes</taxon>
        <taxon>Diversisporales</taxon>
        <taxon>Gigasporaceae</taxon>
        <taxon>Gigaspora</taxon>
    </lineage>
</organism>
<evidence type="ECO:0000313" key="2">
    <source>
        <dbReference type="Proteomes" id="UP000789901"/>
    </source>
</evidence>
<dbReference type="EMBL" id="CAJVQB010034491">
    <property type="protein sequence ID" value="CAG8821237.1"/>
    <property type="molecule type" value="Genomic_DNA"/>
</dbReference>
<gene>
    <name evidence="1" type="ORF">GMARGA_LOCUS27779</name>
</gene>
<proteinExistence type="predicted"/>
<feature type="non-terminal residue" evidence="1">
    <location>
        <position position="303"/>
    </location>
</feature>